<dbReference type="AlphaFoldDB" id="A0A843SNQ5"/>
<evidence type="ECO:0000313" key="2">
    <source>
        <dbReference type="Proteomes" id="UP000444318"/>
    </source>
</evidence>
<dbReference type="RefSeq" id="WP_152809777.1">
    <property type="nucleotide sequence ID" value="NZ_WHUF01000012.1"/>
</dbReference>
<gene>
    <name evidence="1" type="ORF">GEV01_29375</name>
</gene>
<protein>
    <submittedName>
        <fullName evidence="1">Uncharacterized protein</fullName>
    </submittedName>
</protein>
<sequence length="893" mass="97540">MNEQEKIPIAVDLAPAIKVPVTVLTNAEGPMTKEFSMVNCELRKQVNATLMRGSFKVVNITNLRELGTLLNNLQYNQAVTYGRPKQDSGIVVAKSTKVKPEGAIFRDRDHFAFTPINGTLMLDYDPVKGQPAMSADELIAALHKACPELEGVGMLWRPSSSSGVAGAKVRGQRVYIIVSDASQIQRVGKVLFDRLWLAGFGYYAISKSGQALERSPIDAAVWRPEGLDYAAAPILGDDVERIKYDSVIIDGGVFDITTIKDLNAAEAVELKKIKHAKRDEIALAVAEIKQQYIAEAKTEMPKRLHELGIESDDVAVVNMIKRAVNKQVLMGDWPLTTHEGATVTVGMILDNPEKYHNARFADPLEPGHDMRVAVANLYSGGRPYIYSHAHHGVRYELDRAPVVIGVNNAELPRMVDQSANILKKSGEMYEHAGAMVYVNDAGDIIPAKPQWLAVQIQRLCRFEGWNVKKEEMVAAACPSAVVNGLLADAANLRMDKLTAVRNAPTMDCDGRQIVTPGYDKKSGLLLTNEQGGPWPRVPYSPSRADLQKASSILWKPFVQFPYATDADKSVALAAVLTTAVRSCLRTSPGFGFSATAPGTGKTLLAQCVGALYDGVPPPISTVCAHEEEWGKTLFSAARGGTGTLLVDNAEYPIESASLCAVTTAPAIKGRVLGESRDAEAEHRMLILATGNGLQFVGDLNRRFFVCRLDANMEAGKVAARQFDMEPLGYCVKHRLEMTAAALTLIQGYVRAGFPRVCDGLASMDDWNKLVRSTIVWLIEQRVIDGFVDPKVALKRDADTDPDAATLGALLEGTKALFGVSHSFTVSDLIKRTENSSSGVREILLDIAGDRGDINRKKLGQYLLKREGRIMDGVRLKRGPMNRQKTATWEVRMS</sequence>
<proteinExistence type="predicted"/>
<organism evidence="1 2">
    <name type="scientific">Rugamonas rivuli</name>
    <dbReference type="NCBI Taxonomy" id="2743358"/>
    <lineage>
        <taxon>Bacteria</taxon>
        <taxon>Pseudomonadati</taxon>
        <taxon>Pseudomonadota</taxon>
        <taxon>Betaproteobacteria</taxon>
        <taxon>Burkholderiales</taxon>
        <taxon>Oxalobacteraceae</taxon>
        <taxon>Telluria group</taxon>
        <taxon>Rugamonas</taxon>
    </lineage>
</organism>
<keyword evidence="2" id="KW-1185">Reference proteome</keyword>
<name>A0A843SNQ5_9BURK</name>
<accession>A0A843SNQ5</accession>
<comment type="caution">
    <text evidence="1">The sequence shown here is derived from an EMBL/GenBank/DDBJ whole genome shotgun (WGS) entry which is preliminary data.</text>
</comment>
<reference evidence="1 2" key="1">
    <citation type="submission" date="2019-10" db="EMBL/GenBank/DDBJ databases">
        <title>Two novel species isolated from a subtropical stream in China.</title>
        <authorList>
            <person name="Lu H."/>
        </authorList>
    </citation>
    <scope>NUCLEOTIDE SEQUENCE [LARGE SCALE GENOMIC DNA]</scope>
    <source>
        <strain evidence="1 2">FT103W</strain>
    </source>
</reference>
<dbReference type="EMBL" id="WHUF01000012">
    <property type="protein sequence ID" value="MQA23640.1"/>
    <property type="molecule type" value="Genomic_DNA"/>
</dbReference>
<evidence type="ECO:0000313" key="1">
    <source>
        <dbReference type="EMBL" id="MQA23640.1"/>
    </source>
</evidence>
<dbReference type="Proteomes" id="UP000444318">
    <property type="component" value="Unassembled WGS sequence"/>
</dbReference>